<dbReference type="InterPro" id="IPR038717">
    <property type="entry name" value="Tc1-like_DDE_dom"/>
</dbReference>
<feature type="domain" description="Tc1-like transposase DDE" evidence="1">
    <location>
        <begin position="160"/>
        <end position="319"/>
    </location>
</feature>
<dbReference type="PANTHER" id="PTHR47326:SF1">
    <property type="entry name" value="HTH PSQ-TYPE DOMAIN-CONTAINING PROTEIN"/>
    <property type="match status" value="1"/>
</dbReference>
<reference evidence="3" key="1">
    <citation type="submission" date="2015-11" db="EMBL/GenBank/DDBJ databases">
        <title>De novo transcriptome assembly of four potential Pierce s Disease insect vectors from Arizona vineyards.</title>
        <authorList>
            <person name="Tassone E.E."/>
        </authorList>
    </citation>
    <scope>NUCLEOTIDE SEQUENCE</scope>
</reference>
<evidence type="ECO:0000259" key="2">
    <source>
        <dbReference type="Pfam" id="PF16087"/>
    </source>
</evidence>
<feature type="non-terminal residue" evidence="3">
    <location>
        <position position="351"/>
    </location>
</feature>
<feature type="domain" description="DUF4817" evidence="2">
    <location>
        <begin position="15"/>
        <end position="62"/>
    </location>
</feature>
<dbReference type="Pfam" id="PF16087">
    <property type="entry name" value="DUF4817"/>
    <property type="match status" value="1"/>
</dbReference>
<organism evidence="3">
    <name type="scientific">Homalodisca liturata</name>
    <dbReference type="NCBI Taxonomy" id="320908"/>
    <lineage>
        <taxon>Eukaryota</taxon>
        <taxon>Metazoa</taxon>
        <taxon>Ecdysozoa</taxon>
        <taxon>Arthropoda</taxon>
        <taxon>Hexapoda</taxon>
        <taxon>Insecta</taxon>
        <taxon>Pterygota</taxon>
        <taxon>Neoptera</taxon>
        <taxon>Paraneoptera</taxon>
        <taxon>Hemiptera</taxon>
        <taxon>Auchenorrhyncha</taxon>
        <taxon>Membracoidea</taxon>
        <taxon>Cicadellidae</taxon>
        <taxon>Cicadellinae</taxon>
        <taxon>Proconiini</taxon>
        <taxon>Homalodisca</taxon>
    </lineage>
</organism>
<dbReference type="PANTHER" id="PTHR47326">
    <property type="entry name" value="TRANSPOSABLE ELEMENT TC3 TRANSPOSASE-LIKE PROTEIN"/>
    <property type="match status" value="1"/>
</dbReference>
<name>A0A1B6J131_9HEMI</name>
<dbReference type="Pfam" id="PF13358">
    <property type="entry name" value="DDE_3"/>
    <property type="match status" value="1"/>
</dbReference>
<proteinExistence type="predicted"/>
<evidence type="ECO:0000313" key="3">
    <source>
        <dbReference type="EMBL" id="JAS92872.1"/>
    </source>
</evidence>
<dbReference type="InterPro" id="IPR032135">
    <property type="entry name" value="DUF4817"/>
</dbReference>
<dbReference type="AlphaFoldDB" id="A0A1B6J131"/>
<accession>A0A1B6J131</accession>
<dbReference type="InterPro" id="IPR036397">
    <property type="entry name" value="RNaseH_sf"/>
</dbReference>
<gene>
    <name evidence="3" type="ORF">g.54540</name>
</gene>
<protein>
    <submittedName>
        <fullName evidence="3">Uncharacterized protein</fullName>
    </submittedName>
</protein>
<dbReference type="GO" id="GO:0003676">
    <property type="term" value="F:nucleic acid binding"/>
    <property type="evidence" value="ECO:0007669"/>
    <property type="project" value="InterPro"/>
</dbReference>
<dbReference type="Gene3D" id="3.30.420.10">
    <property type="entry name" value="Ribonuclease H-like superfamily/Ribonuclease H"/>
    <property type="match status" value="1"/>
</dbReference>
<dbReference type="EMBL" id="GECU01014834">
    <property type="protein sequence ID" value="JAS92872.1"/>
    <property type="molecule type" value="Transcribed_RNA"/>
</dbReference>
<sequence length="351" mass="41279">MAGNMNIMYTNGEMADMHLMYGLAHCNSRQARRLYQEHFPHRQLPTHKMFSSIHRRLSETGTFKSGKVGRSGRPRTTCTAELEEGVLDEIENHPGRSTRELALDFGVSNSIVWKILHEQQLHSYHYQRVQALLPRDYFPRVQLCQWLIQRCRNPHFLNYIIFTDEAKFSRMAILNTHNTHMWAIENPRAISENRHQYQFSINVWAAILGDKIFISFLPDTLNGENYLHFLTTNLNELLEDVPLYTRNNMWFMQDGAPAHYTLQVREFLNEAYPNRWIGRGAPVAWPARSPDLNPLDFFLWGHLKTLVYDSPVDTIEELRIRIVNGIQRIRETPGIFERVRQSMRRRLDACI</sequence>
<evidence type="ECO:0000259" key="1">
    <source>
        <dbReference type="Pfam" id="PF13358"/>
    </source>
</evidence>